<feature type="transmembrane region" description="Helical" evidence="11">
    <location>
        <begin position="597"/>
        <end position="622"/>
    </location>
</feature>
<feature type="transmembrane region" description="Helical" evidence="11">
    <location>
        <begin position="757"/>
        <end position="776"/>
    </location>
</feature>
<dbReference type="Pfam" id="PF00005">
    <property type="entry name" value="ABC_tran"/>
    <property type="match status" value="2"/>
</dbReference>
<dbReference type="eggNOG" id="KOG0054">
    <property type="taxonomic scope" value="Eukaryota"/>
</dbReference>
<evidence type="ECO:0000256" key="8">
    <source>
        <dbReference type="ARBA" id="ARBA00022989"/>
    </source>
</evidence>
<dbReference type="InterPro" id="IPR003807">
    <property type="entry name" value="DUF202"/>
</dbReference>
<dbReference type="InterPro" id="IPR027417">
    <property type="entry name" value="P-loop_NTPase"/>
</dbReference>
<dbReference type="PROSITE" id="PS00211">
    <property type="entry name" value="ABC_TRANSPORTER_1"/>
    <property type="match status" value="2"/>
</dbReference>
<dbReference type="SUPFAM" id="SSF52540">
    <property type="entry name" value="P-loop containing nucleoside triphosphate hydrolases"/>
    <property type="match status" value="2"/>
</dbReference>
<feature type="transmembrane region" description="Helical" evidence="11">
    <location>
        <begin position="678"/>
        <end position="698"/>
    </location>
</feature>
<feature type="transmembrane region" description="Helical" evidence="11">
    <location>
        <begin position="1166"/>
        <end position="1195"/>
    </location>
</feature>
<dbReference type="GO" id="GO:0012505">
    <property type="term" value="C:endomembrane system"/>
    <property type="evidence" value="ECO:0007669"/>
    <property type="project" value="UniProtKB-SubCell"/>
</dbReference>
<comment type="similarity">
    <text evidence="2">Belongs to the ABC transporter superfamily. ABCC family. Conjugate transporter (TC 3.A.1.208) subfamily.</text>
</comment>
<dbReference type="Gene3D" id="3.40.50.300">
    <property type="entry name" value="P-loop containing nucleotide triphosphate hydrolases"/>
    <property type="match status" value="2"/>
</dbReference>
<evidence type="ECO:0000256" key="3">
    <source>
        <dbReference type="ARBA" id="ARBA00022448"/>
    </source>
</evidence>
<dbReference type="Gene3D" id="1.20.1560.10">
    <property type="entry name" value="ABC transporter type 1, transmembrane domain"/>
    <property type="match status" value="2"/>
</dbReference>
<keyword evidence="4 11" id="KW-0812">Transmembrane</keyword>
<evidence type="ECO:0000259" key="14">
    <source>
        <dbReference type="PROSITE" id="PS51382"/>
    </source>
</evidence>
<dbReference type="CDD" id="cd07751">
    <property type="entry name" value="PolyPPase_VTC4_like"/>
    <property type="match status" value="1"/>
</dbReference>
<feature type="transmembrane region" description="Helical" evidence="11">
    <location>
        <begin position="817"/>
        <end position="839"/>
    </location>
</feature>
<evidence type="ECO:0000313" key="15">
    <source>
        <dbReference type="EMBL" id="KFM24151.1"/>
    </source>
</evidence>
<feature type="transmembrane region" description="Helical" evidence="11">
    <location>
        <begin position="556"/>
        <end position="577"/>
    </location>
</feature>
<dbReference type="PROSITE" id="PS51382">
    <property type="entry name" value="SPX"/>
    <property type="match status" value="1"/>
</dbReference>
<keyword evidence="16" id="KW-1185">Reference proteome</keyword>
<dbReference type="InterPro" id="IPR004331">
    <property type="entry name" value="SPX_dom"/>
</dbReference>
<feature type="compositionally biased region" description="Basic and acidic residues" evidence="10">
    <location>
        <begin position="2099"/>
        <end position="2108"/>
    </location>
</feature>
<dbReference type="GO" id="GO:0006799">
    <property type="term" value="P:polyphosphate biosynthetic process"/>
    <property type="evidence" value="ECO:0007669"/>
    <property type="project" value="UniProtKB-ARBA"/>
</dbReference>
<dbReference type="GO" id="GO:0140359">
    <property type="term" value="F:ABC-type transporter activity"/>
    <property type="evidence" value="ECO:0007669"/>
    <property type="project" value="InterPro"/>
</dbReference>
<feature type="region of interest" description="Disordered" evidence="10">
    <location>
        <begin position="2093"/>
        <end position="2118"/>
    </location>
</feature>
<comment type="subcellular location">
    <subcellularLocation>
        <location evidence="1">Endomembrane system</location>
        <topology evidence="1">Multi-pass membrane protein</topology>
    </subcellularLocation>
</comment>
<dbReference type="InterPro" id="IPR044726">
    <property type="entry name" value="ABCC_6TM_D2"/>
</dbReference>
<dbReference type="KEGG" id="apro:F751_4993"/>
<feature type="region of interest" description="Disordered" evidence="10">
    <location>
        <begin position="2028"/>
        <end position="2056"/>
    </location>
</feature>
<feature type="transmembrane region" description="Helical" evidence="11">
    <location>
        <begin position="642"/>
        <end position="666"/>
    </location>
</feature>
<dbReference type="RefSeq" id="XP_011397038.1">
    <property type="nucleotide sequence ID" value="XM_011398736.1"/>
</dbReference>
<dbReference type="PANTHER" id="PTHR24223:SF456">
    <property type="entry name" value="MULTIDRUG RESISTANCE-ASSOCIATED PROTEIN LETHAL(2)03659"/>
    <property type="match status" value="1"/>
</dbReference>
<sequence length="2118" mass="231153">MQYGPCDPARTQNIGRSPPQFGKYLDEKKRALWAPHYVDYKALKDLIKDCAAAAELNDGWQSSQVTSLSVTRFSSRDLPEEQFFKRLDQEVSKVGKFTAQLVTTLRGRLQKLQDSVHKDLKPGERDELLEEAKAIGDEFLQLEKYVNLNYMGFHKILKKHDKALPQTPCRQFYISHLHQQPWVQGNYSELMVVLSNIFSEVRGDTLAEAQGGSAQAFNRSTTKYWIRTSDVSAVKRTIIENMPVFVFNAENYSGDAQLVNSVYFDNDSLELYHGRLDKKPGALAIRVRWYGPNDPSLCFVERKIHKESWKGEKSVKERFTLPEAKVVPYIEGEYTAEEYEEGLRAKGKSEEDIAKASKLFREIQLTIDSKQLKPFVRTQYMRSAFQMGHDRSVSFTLDTNLVMLKENPEGAPTCAISGRWFRDPALPVSRTEITRFPHAVLEIKLALPEGESPPEWVADLMESDLITEVHKMSKFIHGTATLFPEMVRAVPYWMDDESIRASILNSAPDAKQIDSRARDAQIVLAWLPGSKNKKPMATTIPQRLEPKTFLASERTFLSWMHMAITLASIATALLAFAGSSKDKLDPLHKASCVGGNLVLFVAFILLPLSILIVAYAAMVFVWRSNQIALKQASYIDDRRGPYLLVTLVVLALTAIFVASSVDLVTAWKETHSSCFTDIVVIGAAHALAIVCSLASLHASLLDSRTSKYRLGTSDRRRHVAAAVLAGAALLVLALQLNARLAAHALPLVHGAAAPFEWAAYTLAALSWSLLVALFATHARAFAPASSPALWRFPPFLVLTGNLAKLRFVLQSEERSDYFAALFYAYVGLQVALCLLLLWLAPDCRKMVLVEQGTGPDPDTAAYLPLHDDEDVCPEVRAGPLSRLTFSWMGPLMKRGYRAPLTFADVWRLPPADRSATLDQRFAHFWAAERQRNPENPSLTLVCWQAVSHLFLPAIPVKMISDAAQFVAPVFINLLLSAVSSGAPDRTGYLLSLGLLAGLLTGTLADNQQFQLTMRAGYQVRSMLTHAVYHKILFLTPNARAQFSSGRLYSAIGSDVDTLQNLSQGILGFISSPVRIIGALVLLYFQLGIAAITAVAFLVLLLPVQAWLVRRQRAILRDSLAATDERAKLESELLGGVDVVKCYVWEDSFLDRIRGVRDRELWMLWRAFFIASSNTVIMLAVPAAAAVGAFGTYALLTHKALTPSQAFTSLSLLAVLRFPIANLPQLVASAVQASVALGRLQAILASPEQGEVEHLPPAGPGEAAVSLHGDFAWALDLPPSLRDLHLDLRAGQLVAVVGATGSGKSSLLSAALGLLERLGESPPRVRGRIALVPQTAFITAESVRGNVLFGAPHDPVRYAAALRAAALEPDLARFPAGDETEVGERGVTVSGGQKQRIALARAVYADADVVFLDDPLSALDARVGRRVFRDCVQGALAGRTRVLVTNQLQYVSSADRILLMRDGRIVEDGTYAELMAAGGEFSESSLGARRPTRAEQAEAPGARLVEEEGRSTGKVSWGIMRGYITALGGPLLVLVLLAVFIAVEAARVAAQLWLQHWTGEVDRTHGHTKRSIGFYLGMYAALSATQVVFTAISQYLARYMSLLASRRLHDAMIARLVRAPMSFFNITPLGRIVNRLTKDTSELDKNLTDYSAFFMRSVFQLASTVILVGALNPFTLWALTPILFSFVVLYQYFQTTVREVKRLDSISRSPIYTSVGEALGGLASIRAFRAERRLLARTGRALDGNVVMSLANMSANRWLSITSLTNMTLRSASLAEVSFNSVERVLDFRVPGGTTCGVVGRTGAGKSSLINALFRLVELEGGRITLDGVATDTLGLAQLRGAMALIPQQPVLFTGSVRFNLSPFAGHSDAALWAALRHAHLATAVESSPLGLDMVISEGGAPLSAGQRQLLALARALLRPTKVLILDEATASVDVETDALIQDTVRREFGECTVVAIAHRLQTVIDAHNVLVMDDGLAVEFGSAAQLLAKQDGVFTDMVRETGPASERMLRALAEQAADAVHLAVPARSGGSHLSTRSVDLLASPPPSPGGASPLRALGTHSRELMAAAGGAAAQLKKALEGLEALATGEEEVSSMAQRAQRDVDELARGRPGAQWDGL</sequence>
<keyword evidence="8 11" id="KW-1133">Transmembrane helix</keyword>
<dbReference type="CDD" id="cd18580">
    <property type="entry name" value="ABC_6TM_ABCC_D2"/>
    <property type="match status" value="1"/>
</dbReference>
<keyword evidence="9 11" id="KW-0472">Membrane</keyword>
<dbReference type="InterPro" id="IPR018966">
    <property type="entry name" value="VTC_domain"/>
</dbReference>
<dbReference type="FunFam" id="3.40.50.300:FF:000997">
    <property type="entry name" value="Multidrug resistance-associated protein 1"/>
    <property type="match status" value="1"/>
</dbReference>
<dbReference type="PANTHER" id="PTHR24223">
    <property type="entry name" value="ATP-BINDING CASSETTE SUB-FAMILY C"/>
    <property type="match status" value="1"/>
</dbReference>
<dbReference type="Pfam" id="PF00664">
    <property type="entry name" value="ABC_membrane"/>
    <property type="match status" value="2"/>
</dbReference>
<feature type="transmembrane region" description="Helical" evidence="11">
    <location>
        <begin position="719"/>
        <end position="737"/>
    </location>
</feature>
<evidence type="ECO:0000256" key="5">
    <source>
        <dbReference type="ARBA" id="ARBA00022737"/>
    </source>
</evidence>
<dbReference type="InterPro" id="IPR003439">
    <property type="entry name" value="ABC_transporter-like_ATP-bd"/>
</dbReference>
<keyword evidence="5" id="KW-0677">Repeat</keyword>
<feature type="transmembrane region" description="Helical" evidence="11">
    <location>
        <begin position="1573"/>
        <end position="1596"/>
    </location>
</feature>
<evidence type="ECO:0000256" key="2">
    <source>
        <dbReference type="ARBA" id="ARBA00009726"/>
    </source>
</evidence>
<dbReference type="InterPro" id="IPR050173">
    <property type="entry name" value="ABC_transporter_C-like"/>
</dbReference>
<dbReference type="PROSITE" id="PS50893">
    <property type="entry name" value="ABC_TRANSPORTER_2"/>
    <property type="match status" value="2"/>
</dbReference>
<dbReference type="PROSITE" id="PS50929">
    <property type="entry name" value="ABC_TM1F"/>
    <property type="match status" value="2"/>
</dbReference>
<feature type="domain" description="ABC transmembrane type-1" evidence="13">
    <location>
        <begin position="1533"/>
        <end position="1762"/>
    </location>
</feature>
<protein>
    <submittedName>
        <fullName evidence="15">ABC transporter C family member 2</fullName>
    </submittedName>
</protein>
<organism evidence="15 16">
    <name type="scientific">Auxenochlorella protothecoides</name>
    <name type="common">Green microalga</name>
    <name type="synonym">Chlorella protothecoides</name>
    <dbReference type="NCBI Taxonomy" id="3075"/>
    <lineage>
        <taxon>Eukaryota</taxon>
        <taxon>Viridiplantae</taxon>
        <taxon>Chlorophyta</taxon>
        <taxon>core chlorophytes</taxon>
        <taxon>Trebouxiophyceae</taxon>
        <taxon>Chlorellales</taxon>
        <taxon>Chlorellaceae</taxon>
        <taxon>Auxenochlorella</taxon>
    </lineage>
</organism>
<evidence type="ECO:0000256" key="4">
    <source>
        <dbReference type="ARBA" id="ARBA00022692"/>
    </source>
</evidence>
<dbReference type="GO" id="GO:0005524">
    <property type="term" value="F:ATP binding"/>
    <property type="evidence" value="ECO:0007669"/>
    <property type="project" value="UniProtKB-KW"/>
</dbReference>
<gene>
    <name evidence="15" type="ORF">F751_4993</name>
</gene>
<dbReference type="GeneID" id="23616384"/>
<name>A0A087SEJ7_AUXPR</name>
<dbReference type="CDD" id="cd18579">
    <property type="entry name" value="ABC_6TM_ABCC_D1"/>
    <property type="match status" value="1"/>
</dbReference>
<evidence type="ECO:0000256" key="10">
    <source>
        <dbReference type="SAM" id="MobiDB-lite"/>
    </source>
</evidence>
<dbReference type="CDD" id="cd03250">
    <property type="entry name" value="ABCC_MRP_domain1"/>
    <property type="match status" value="1"/>
</dbReference>
<reference evidence="15 16" key="1">
    <citation type="journal article" date="2014" name="BMC Genomics">
        <title>Oil accumulation mechanisms of the oleaginous microalga Chlorella protothecoides revealed through its genome, transcriptomes, and proteomes.</title>
        <authorList>
            <person name="Gao C."/>
            <person name="Wang Y."/>
            <person name="Shen Y."/>
            <person name="Yan D."/>
            <person name="He X."/>
            <person name="Dai J."/>
            <person name="Wu Q."/>
        </authorList>
    </citation>
    <scope>NUCLEOTIDE SEQUENCE [LARGE SCALE GENOMIC DNA]</scope>
    <source>
        <strain evidence="15 16">0710</strain>
    </source>
</reference>
<dbReference type="OrthoDB" id="506929at2759"/>
<feature type="transmembrane region" description="Helical" evidence="11">
    <location>
        <begin position="1652"/>
        <end position="1669"/>
    </location>
</feature>
<dbReference type="SUPFAM" id="SSF90123">
    <property type="entry name" value="ABC transporter transmembrane region"/>
    <property type="match status" value="2"/>
</dbReference>
<dbReference type="FunFam" id="1.20.1560.10:FF:000013">
    <property type="entry name" value="ABC transporter C family member 2"/>
    <property type="match status" value="1"/>
</dbReference>
<dbReference type="CDD" id="cd14447">
    <property type="entry name" value="SPX"/>
    <property type="match status" value="1"/>
</dbReference>
<proteinExistence type="inferred from homology"/>
<dbReference type="InterPro" id="IPR036640">
    <property type="entry name" value="ABC1_TM_sf"/>
</dbReference>
<dbReference type="Pfam" id="PF09359">
    <property type="entry name" value="VTC"/>
    <property type="match status" value="1"/>
</dbReference>
<evidence type="ECO:0000256" key="7">
    <source>
        <dbReference type="ARBA" id="ARBA00022840"/>
    </source>
</evidence>
<dbReference type="GO" id="GO:0016887">
    <property type="term" value="F:ATP hydrolysis activity"/>
    <property type="evidence" value="ECO:0007669"/>
    <property type="project" value="InterPro"/>
</dbReference>
<accession>A0A087SEJ7</accession>
<feature type="transmembrane region" description="Helical" evidence="11">
    <location>
        <begin position="1675"/>
        <end position="1692"/>
    </location>
</feature>
<feature type="domain" description="ABC transporter" evidence="12">
    <location>
        <begin position="1264"/>
        <end position="1486"/>
    </location>
</feature>
<dbReference type="InterPro" id="IPR042267">
    <property type="entry name" value="VTC_sf"/>
</dbReference>
<feature type="domain" description="ABC transmembrane type-1" evidence="13">
    <location>
        <begin position="958"/>
        <end position="1231"/>
    </location>
</feature>
<dbReference type="InterPro" id="IPR044746">
    <property type="entry name" value="ABCC_6TM_D1"/>
</dbReference>
<evidence type="ECO:0000259" key="13">
    <source>
        <dbReference type="PROSITE" id="PS50929"/>
    </source>
</evidence>
<dbReference type="EMBL" id="KL662106">
    <property type="protein sequence ID" value="KFM24151.1"/>
    <property type="molecule type" value="Genomic_DNA"/>
</dbReference>
<dbReference type="eggNOG" id="KOG1161">
    <property type="taxonomic scope" value="Eukaryota"/>
</dbReference>
<dbReference type="SMART" id="SM00382">
    <property type="entry name" value="AAA"/>
    <property type="match status" value="2"/>
</dbReference>
<evidence type="ECO:0000259" key="12">
    <source>
        <dbReference type="PROSITE" id="PS50893"/>
    </source>
</evidence>
<dbReference type="GO" id="GO:0016020">
    <property type="term" value="C:membrane"/>
    <property type="evidence" value="ECO:0007669"/>
    <property type="project" value="InterPro"/>
</dbReference>
<evidence type="ECO:0000313" key="16">
    <source>
        <dbReference type="Proteomes" id="UP000028924"/>
    </source>
</evidence>
<evidence type="ECO:0000256" key="6">
    <source>
        <dbReference type="ARBA" id="ARBA00022741"/>
    </source>
</evidence>
<dbReference type="eggNOG" id="KOG4580">
    <property type="taxonomic scope" value="Eukaryota"/>
</dbReference>
<evidence type="ECO:0000256" key="1">
    <source>
        <dbReference type="ARBA" id="ARBA00004127"/>
    </source>
</evidence>
<feature type="domain" description="SPX" evidence="14">
    <location>
        <begin position="19"/>
        <end position="174"/>
    </location>
</feature>
<feature type="transmembrane region" description="Helical" evidence="11">
    <location>
        <begin position="1090"/>
        <end position="1108"/>
    </location>
</feature>
<dbReference type="Gene3D" id="3.20.100.30">
    <property type="entry name" value="VTC, catalytic tunnel domain"/>
    <property type="match status" value="1"/>
</dbReference>
<dbReference type="InterPro" id="IPR003593">
    <property type="entry name" value="AAA+_ATPase"/>
</dbReference>
<evidence type="ECO:0000256" key="9">
    <source>
        <dbReference type="ARBA" id="ARBA00023136"/>
    </source>
</evidence>
<keyword evidence="7" id="KW-0067">ATP-binding</keyword>
<keyword evidence="3" id="KW-0813">Transport</keyword>
<dbReference type="FunFam" id="3.40.50.300:FF:000163">
    <property type="entry name" value="Multidrug resistance-associated protein member 4"/>
    <property type="match status" value="1"/>
</dbReference>
<dbReference type="Proteomes" id="UP000028924">
    <property type="component" value="Unassembled WGS sequence"/>
</dbReference>
<feature type="domain" description="ABC transporter" evidence="12">
    <location>
        <begin position="1766"/>
        <end position="1999"/>
    </location>
</feature>
<dbReference type="InterPro" id="IPR011527">
    <property type="entry name" value="ABC1_TM_dom"/>
</dbReference>
<dbReference type="Pfam" id="PF02656">
    <property type="entry name" value="DUF202"/>
    <property type="match status" value="1"/>
</dbReference>
<evidence type="ECO:0000256" key="11">
    <source>
        <dbReference type="SAM" id="Phobius"/>
    </source>
</evidence>
<dbReference type="CDD" id="cd03244">
    <property type="entry name" value="ABCC_MRP_domain2"/>
    <property type="match status" value="1"/>
</dbReference>
<dbReference type="STRING" id="3075.A0A087SEJ7"/>
<dbReference type="InterPro" id="IPR017871">
    <property type="entry name" value="ABC_transporter-like_CS"/>
</dbReference>
<keyword evidence="6" id="KW-0547">Nucleotide-binding</keyword>